<organism evidence="1 2">
    <name type="scientific">Buchananella hordeovulneris</name>
    <dbReference type="NCBI Taxonomy" id="52770"/>
    <lineage>
        <taxon>Bacteria</taxon>
        <taxon>Bacillati</taxon>
        <taxon>Actinomycetota</taxon>
        <taxon>Actinomycetes</taxon>
        <taxon>Actinomycetales</taxon>
        <taxon>Actinomycetaceae</taxon>
        <taxon>Buchananella</taxon>
    </lineage>
</organism>
<keyword evidence="2" id="KW-1185">Reference proteome</keyword>
<comment type="caution">
    <text evidence="1">The sequence shown here is derived from an EMBL/GenBank/DDBJ whole genome shotgun (WGS) entry which is preliminary data.</text>
</comment>
<gene>
    <name evidence="1" type="ORF">BSZ40_08895</name>
</gene>
<evidence type="ECO:0000313" key="1">
    <source>
        <dbReference type="EMBL" id="OKL51188.1"/>
    </source>
</evidence>
<name>A0A1Q5PUD9_9ACTO</name>
<evidence type="ECO:0000313" key="2">
    <source>
        <dbReference type="Proteomes" id="UP000185612"/>
    </source>
</evidence>
<dbReference type="EMBL" id="MQVS01000009">
    <property type="protein sequence ID" value="OKL51188.1"/>
    <property type="molecule type" value="Genomic_DNA"/>
</dbReference>
<sequence length="301" mass="34006">MSPELPPFSAQEAADAYQRGGFTGDKYLYPYLLGPHRDPEAALWLAQFRGHEEARELLWPLLDDPRYAARARTLLERAPAAALTGPVARRHFARNNWIYGFTPVLVCCPRCQAPGTVWPAGQRGALFSEPAAPFGCLQCGWRAERWQGPGCLEVRRRCAACGQWLTARRTLAGPPRQRHLPVRCEGCRWDGQAEAEFVPGDPFRHDPPLDYLFGLPLWLATHTRHGWLWALNGDHLAKLRAYVGAQVRQLPPGNVHWASRLPAWIKAAKHRAEVLRALDKLADRLLSHPRYGQGWGERKSR</sequence>
<dbReference type="OrthoDB" id="7189707at2"/>
<dbReference type="AlphaFoldDB" id="A0A1Q5PUD9"/>
<dbReference type="RefSeq" id="WP_073825406.1">
    <property type="nucleotide sequence ID" value="NZ_MQVS01000009.1"/>
</dbReference>
<dbReference type="Proteomes" id="UP000185612">
    <property type="component" value="Unassembled WGS sequence"/>
</dbReference>
<dbReference type="STRING" id="52770.BSZ40_08895"/>
<dbReference type="InParanoid" id="A0A1Q5PUD9"/>
<protein>
    <submittedName>
        <fullName evidence="1">Uncharacterized protein</fullName>
    </submittedName>
</protein>
<accession>A0A1Q5PUD9</accession>
<proteinExistence type="predicted"/>
<reference evidence="2" key="1">
    <citation type="submission" date="2016-12" db="EMBL/GenBank/DDBJ databases">
        <authorList>
            <person name="Meng X."/>
        </authorList>
    </citation>
    <scope>NUCLEOTIDE SEQUENCE [LARGE SCALE GENOMIC DNA]</scope>
    <source>
        <strain evidence="2">DSM 20732</strain>
    </source>
</reference>